<dbReference type="SUPFAM" id="SSF51735">
    <property type="entry name" value="NAD(P)-binding Rossmann-fold domains"/>
    <property type="match status" value="1"/>
</dbReference>
<name>A0A9X7Z6E2_9BACL</name>
<proteinExistence type="predicted"/>
<dbReference type="SUPFAM" id="SSF52210">
    <property type="entry name" value="Succinyl-CoA synthetase domains"/>
    <property type="match status" value="2"/>
</dbReference>
<dbReference type="InterPro" id="IPR003781">
    <property type="entry name" value="CoA-bd"/>
</dbReference>
<evidence type="ECO:0000256" key="2">
    <source>
        <dbReference type="ARBA" id="ARBA00022741"/>
    </source>
</evidence>
<dbReference type="Gene3D" id="3.40.50.261">
    <property type="entry name" value="Succinyl-CoA synthetase domains"/>
    <property type="match status" value="2"/>
</dbReference>
<evidence type="ECO:0000313" key="5">
    <source>
        <dbReference type="EMBL" id="QSO46261.1"/>
    </source>
</evidence>
<dbReference type="InterPro" id="IPR000182">
    <property type="entry name" value="GNAT_dom"/>
</dbReference>
<reference evidence="5 6" key="1">
    <citation type="submission" date="2021-02" db="EMBL/GenBank/DDBJ databases">
        <title>Alicyclobacillus curvatus sp. nov. and Alicyclobacillus mengziensis sp. nov., two acidophilic bacteria isolated from acid mine drainage.</title>
        <authorList>
            <person name="Huang Y."/>
        </authorList>
    </citation>
    <scope>NUCLEOTIDE SEQUENCE [LARGE SCALE GENOMIC DNA]</scope>
    <source>
        <strain evidence="5 6">S30H14</strain>
    </source>
</reference>
<dbReference type="EMBL" id="CP071182">
    <property type="protein sequence ID" value="QSO46261.1"/>
    <property type="molecule type" value="Genomic_DNA"/>
</dbReference>
<gene>
    <name evidence="5" type="ORF">JZ786_17390</name>
</gene>
<evidence type="ECO:0000313" key="6">
    <source>
        <dbReference type="Proteomes" id="UP000663505"/>
    </source>
</evidence>
<dbReference type="InterPro" id="IPR016102">
    <property type="entry name" value="Succinyl-CoA_synth-like"/>
</dbReference>
<dbReference type="SUPFAM" id="SSF55729">
    <property type="entry name" value="Acyl-CoA N-acyltransferases (Nat)"/>
    <property type="match status" value="1"/>
</dbReference>
<dbReference type="InterPro" id="IPR016181">
    <property type="entry name" value="Acyl_CoA_acyltransferase"/>
</dbReference>
<dbReference type="InterPro" id="IPR032875">
    <property type="entry name" value="Succ_CoA_lig_flav_dom"/>
</dbReference>
<dbReference type="PANTHER" id="PTHR43334:SF1">
    <property type="entry name" value="3-HYDROXYPROPIONATE--COA LIGASE [ADP-FORMING]"/>
    <property type="match status" value="1"/>
</dbReference>
<evidence type="ECO:0000259" key="4">
    <source>
        <dbReference type="PROSITE" id="PS51186"/>
    </source>
</evidence>
<dbReference type="Pfam" id="PF13380">
    <property type="entry name" value="CoA_binding_2"/>
    <property type="match status" value="1"/>
</dbReference>
<dbReference type="AlphaFoldDB" id="A0A9X7Z6E2"/>
<dbReference type="RefSeq" id="WP_206655630.1">
    <property type="nucleotide sequence ID" value="NZ_CP071182.1"/>
</dbReference>
<dbReference type="PANTHER" id="PTHR43334">
    <property type="entry name" value="ACETATE--COA LIGASE [ADP-FORMING]"/>
    <property type="match status" value="1"/>
</dbReference>
<dbReference type="GO" id="GO:0016747">
    <property type="term" value="F:acyltransferase activity, transferring groups other than amino-acyl groups"/>
    <property type="evidence" value="ECO:0007669"/>
    <property type="project" value="InterPro"/>
</dbReference>
<dbReference type="PROSITE" id="PS51186">
    <property type="entry name" value="GNAT"/>
    <property type="match status" value="1"/>
</dbReference>
<dbReference type="GO" id="GO:0016874">
    <property type="term" value="F:ligase activity"/>
    <property type="evidence" value="ECO:0007669"/>
    <property type="project" value="UniProtKB-KW"/>
</dbReference>
<keyword evidence="2" id="KW-0547">Nucleotide-binding</keyword>
<organism evidence="5 6">
    <name type="scientific">Alicyclobacillus mengziensis</name>
    <dbReference type="NCBI Taxonomy" id="2931921"/>
    <lineage>
        <taxon>Bacteria</taxon>
        <taxon>Bacillati</taxon>
        <taxon>Bacillota</taxon>
        <taxon>Bacilli</taxon>
        <taxon>Bacillales</taxon>
        <taxon>Alicyclobacillaceae</taxon>
        <taxon>Alicyclobacillus</taxon>
    </lineage>
</organism>
<dbReference type="SMART" id="SM00881">
    <property type="entry name" value="CoA_binding"/>
    <property type="match status" value="1"/>
</dbReference>
<dbReference type="Proteomes" id="UP000663505">
    <property type="component" value="Chromosome"/>
</dbReference>
<feature type="domain" description="N-acetyltransferase" evidence="4">
    <location>
        <begin position="12"/>
        <end position="162"/>
    </location>
</feature>
<dbReference type="Gene3D" id="3.40.630.30">
    <property type="match status" value="1"/>
</dbReference>
<dbReference type="Gene3D" id="3.40.50.720">
    <property type="entry name" value="NAD(P)-binding Rossmann-like Domain"/>
    <property type="match status" value="1"/>
</dbReference>
<dbReference type="Pfam" id="PF13607">
    <property type="entry name" value="Succ_CoA_lig"/>
    <property type="match status" value="1"/>
</dbReference>
<evidence type="ECO:0000256" key="3">
    <source>
        <dbReference type="ARBA" id="ARBA00022840"/>
    </source>
</evidence>
<keyword evidence="6" id="KW-1185">Reference proteome</keyword>
<dbReference type="InterPro" id="IPR051538">
    <property type="entry name" value="Acyl-CoA_Synth/Transferase"/>
</dbReference>
<accession>A0A9X7Z6E2</accession>
<sequence length="834" mass="90857">MSRVILRDGKVAEIRRAHDNDRDRRLVRELFANASPESLYYRFFHMIREVSDDVLKTMLTDDGHTALSLICLAGGKAIGIGTYVRQDEACAEVALLVDDRLQGRGIGTLLLEQLAQVAWQYGIRRFEATVLSDNQKMLTVFHASGFESSRRRTSDVYELTLPLAETERTRALQDTREKMATAASLMPFFQPKTVAVVGASRDPRRLGHLLFRHILDGEFGGTVYPVNPSAGSVAGVHAYPDLVNVPEAVDLAIVVVPAWQIQSVIEDCIRAGVRAVVITSAGFSESGPEGLALEQSVLERLRGAGVRLIGPNCLGLVATAPEIQFNGSFAPSMPLFGSMAIASQSGALGIAILDAVSRSGIGVSSFCSTGNKADVSSNDLLLYWEDDVQTRMIALYLESFGNPRKFSRIARRVTRKKPVLVVKGARTAEGIQVSRARTAALSGQDITVEALFRQTGIIRLDNLQEVFDVALFLNFAPLLRGKRIAVVTNTAGGAVMTADALGRLGLEFVGPPIDLGFEALPQGYREVLPHVLRDPNVDGVMVLFSPVGLSEEDAVSAAVVEAVESVRAEWTAAGEPEKPVVANFLTTGESRIRTIGTDNCTIPVYPYPEQAALSLAKVAEYADYLQNPPGHIPDIEGLDCNEARSLIRLWLELTNSAVDLVTKLPARQCLDVMNVIGMPIAESTQPISDDGFSGQEDFCIHIRVTSHPLFGPTLHAHLDTPLNPQQGAFCDVTMYPDEWSNTSAFLAREARSTKLIPLTDVDAADCVLQVFTRTTQDEPLQNFSQYHASLVEGMLRLSRLVDEVPEIHSLSLQMEGFGGKLQVRQCDMEVHLPA</sequence>
<dbReference type="Pfam" id="PF00583">
    <property type="entry name" value="Acetyltransf_1"/>
    <property type="match status" value="1"/>
</dbReference>
<dbReference type="GO" id="GO:0005524">
    <property type="term" value="F:ATP binding"/>
    <property type="evidence" value="ECO:0007669"/>
    <property type="project" value="UniProtKB-KW"/>
</dbReference>
<keyword evidence="3" id="KW-0067">ATP-binding</keyword>
<dbReference type="CDD" id="cd04301">
    <property type="entry name" value="NAT_SF"/>
    <property type="match status" value="1"/>
</dbReference>
<evidence type="ECO:0000256" key="1">
    <source>
        <dbReference type="ARBA" id="ARBA00022598"/>
    </source>
</evidence>
<dbReference type="InterPro" id="IPR036291">
    <property type="entry name" value="NAD(P)-bd_dom_sf"/>
</dbReference>
<keyword evidence="1" id="KW-0436">Ligase</keyword>
<protein>
    <submittedName>
        <fullName evidence="5">GNAT family N-acetyltransferase</fullName>
    </submittedName>
</protein>
<dbReference type="KEGG" id="afx:JZ786_17390"/>